<dbReference type="Gene3D" id="3.30.390.30">
    <property type="match status" value="1"/>
</dbReference>
<keyword evidence="3 13" id="KW-0285">Flavoprotein</keyword>
<reference evidence="16 17" key="1">
    <citation type="journal article" date="2014" name="Int. J. Syst. Evol. Microbiol.">
        <title>Complete genome sequence of Corynebacterium casei LMG S-19264T (=DSM 44701T), isolated from a smear-ripened cheese.</title>
        <authorList>
            <consortium name="US DOE Joint Genome Institute (JGI-PGF)"/>
            <person name="Walter F."/>
            <person name="Albersmeier A."/>
            <person name="Kalinowski J."/>
            <person name="Ruckert C."/>
        </authorList>
    </citation>
    <scope>NUCLEOTIDE SEQUENCE [LARGE SCALE GENOMIC DNA]</scope>
    <source>
        <strain evidence="16 17">KCTC 23968</strain>
    </source>
</reference>
<keyword evidence="11" id="KW-0547">Nucleotide-binding</keyword>
<dbReference type="PROSITE" id="PS00076">
    <property type="entry name" value="PYRIDINE_REDOX_1"/>
    <property type="match status" value="1"/>
</dbReference>
<evidence type="ECO:0000313" key="16">
    <source>
        <dbReference type="EMBL" id="GGX64166.1"/>
    </source>
</evidence>
<dbReference type="SUPFAM" id="SSF55424">
    <property type="entry name" value="FAD/NAD-linked reductases, dimerisation (C-terminal) domain"/>
    <property type="match status" value="1"/>
</dbReference>
<keyword evidence="4 11" id="KW-0274">FAD</keyword>
<dbReference type="GO" id="GO:1990234">
    <property type="term" value="C:transferase complex"/>
    <property type="evidence" value="ECO:0007669"/>
    <property type="project" value="UniProtKB-ARBA"/>
</dbReference>
<evidence type="ECO:0000256" key="4">
    <source>
        <dbReference type="ARBA" id="ARBA00022827"/>
    </source>
</evidence>
<dbReference type="GO" id="GO:0050660">
    <property type="term" value="F:flavin adenine dinucleotide binding"/>
    <property type="evidence" value="ECO:0007669"/>
    <property type="project" value="InterPro"/>
</dbReference>
<sequence>MAEEYDVIIIGGGPGGYNCAIRCGQLGLKVACIETRKTLGGTCLNVGCIPSKALLHATALYETAQKDFPSMGMKATVEADIPAMIESKDKVVKGLTQGIEYLFKKNNVEHITGFGKIKAKGEVEVDGKVYKTKNIVIATGSEVANLPGVEIDEKTIVSSTGALELQEVPENLLVIGGGVIGLELGSVWRRLGANVTVVEYMPSIMVNSDKEIQKAALRMFKKQGVKFELSRKVMGVEKSKSGLTVKTEAADGGKPKDIAADVVLVCIGRNAFTKGLGLENVGIETDKRGKIPQDHWKTSVDGIWAIGDVIDGPMLAHKAEEEGAAVAECIAGQSGHVNFNVIPDVVYTHPEIASVGQTEEQLKEAGVPFKSGKFPFTANSRARCNHEAEGFVKILAHAETDEILGAHILGPLAGDLIHEVAVAMEFKAASEDLARTCHAHPTVSEAVRQAAMDVEGWAMQM</sequence>
<evidence type="ECO:0000256" key="7">
    <source>
        <dbReference type="ARBA" id="ARBA00023157"/>
    </source>
</evidence>
<comment type="miscellaneous">
    <text evidence="13">The active site is a redox-active disulfide bond.</text>
</comment>
<dbReference type="NCBIfam" id="TIGR01350">
    <property type="entry name" value="lipoamide_DH"/>
    <property type="match status" value="1"/>
</dbReference>
<evidence type="ECO:0000256" key="10">
    <source>
        <dbReference type="PIRSR" id="PIRSR000350-2"/>
    </source>
</evidence>
<feature type="domain" description="FAD/NAD(P)-binding" evidence="15">
    <location>
        <begin position="5"/>
        <end position="323"/>
    </location>
</feature>
<accession>A0A918KID8</accession>
<dbReference type="FunFam" id="3.30.390.30:FF:000001">
    <property type="entry name" value="Dihydrolipoyl dehydrogenase"/>
    <property type="match status" value="1"/>
</dbReference>
<keyword evidence="8 13" id="KW-0676">Redox-active center</keyword>
<dbReference type="InterPro" id="IPR006258">
    <property type="entry name" value="Lipoamide_DH"/>
</dbReference>
<feature type="domain" description="Pyridine nucleotide-disulphide oxidoreductase dimerisation" evidence="14">
    <location>
        <begin position="342"/>
        <end position="451"/>
    </location>
</feature>
<feature type="binding site" evidence="11">
    <location>
        <position position="52"/>
    </location>
    <ligand>
        <name>FAD</name>
        <dbReference type="ChEBI" id="CHEBI:57692"/>
    </ligand>
</feature>
<evidence type="ECO:0000256" key="11">
    <source>
        <dbReference type="PIRSR" id="PIRSR000350-3"/>
    </source>
</evidence>
<keyword evidence="5 13" id="KW-0560">Oxidoreductase</keyword>
<evidence type="ECO:0000256" key="9">
    <source>
        <dbReference type="ARBA" id="ARBA00049187"/>
    </source>
</evidence>
<keyword evidence="7" id="KW-1015">Disulfide bond</keyword>
<evidence type="ECO:0000256" key="3">
    <source>
        <dbReference type="ARBA" id="ARBA00022630"/>
    </source>
</evidence>
<keyword evidence="17" id="KW-1185">Reference proteome</keyword>
<evidence type="ECO:0000256" key="1">
    <source>
        <dbReference type="ARBA" id="ARBA00007532"/>
    </source>
</evidence>
<evidence type="ECO:0000259" key="14">
    <source>
        <dbReference type="Pfam" id="PF02852"/>
    </source>
</evidence>
<evidence type="ECO:0000259" key="15">
    <source>
        <dbReference type="Pfam" id="PF07992"/>
    </source>
</evidence>
<feature type="binding site" evidence="11">
    <location>
        <begin position="176"/>
        <end position="183"/>
    </location>
    <ligand>
        <name>NAD(+)</name>
        <dbReference type="ChEBI" id="CHEBI:57540"/>
    </ligand>
</feature>
<evidence type="ECO:0000256" key="8">
    <source>
        <dbReference type="ARBA" id="ARBA00023284"/>
    </source>
</evidence>
<dbReference type="InterPro" id="IPR016156">
    <property type="entry name" value="FAD/NAD-linked_Rdtase_dimer_sf"/>
</dbReference>
<comment type="similarity">
    <text evidence="1 13">Belongs to the class-I pyridine nucleotide-disulfide oxidoreductase family.</text>
</comment>
<dbReference type="RefSeq" id="WP_189582919.1">
    <property type="nucleotide sequence ID" value="NZ_BMYV01000001.1"/>
</dbReference>
<feature type="binding site" evidence="11">
    <location>
        <position position="199"/>
    </location>
    <ligand>
        <name>NAD(+)</name>
        <dbReference type="ChEBI" id="CHEBI:57540"/>
    </ligand>
</feature>
<dbReference type="InterPro" id="IPR012999">
    <property type="entry name" value="Pyr_OxRdtase_I_AS"/>
</dbReference>
<dbReference type="FunFam" id="3.50.50.60:FF:000025">
    <property type="entry name" value="Dihydrolipoyl dehydrogenase"/>
    <property type="match status" value="1"/>
</dbReference>
<feature type="binding site" evidence="11">
    <location>
        <begin position="139"/>
        <end position="141"/>
    </location>
    <ligand>
        <name>FAD</name>
        <dbReference type="ChEBI" id="CHEBI:57692"/>
    </ligand>
</feature>
<comment type="cofactor">
    <cofactor evidence="11 13">
        <name>FAD</name>
        <dbReference type="ChEBI" id="CHEBI:57692"/>
    </cofactor>
    <text evidence="11 13">Binds 1 FAD per subunit.</text>
</comment>
<dbReference type="InterPro" id="IPR023753">
    <property type="entry name" value="FAD/NAD-binding_dom"/>
</dbReference>
<feature type="disulfide bond" description="Redox-active" evidence="12">
    <location>
        <begin position="43"/>
        <end position="48"/>
    </location>
</feature>
<comment type="caution">
    <text evidence="16">The sequence shown here is derived from an EMBL/GenBank/DDBJ whole genome shotgun (WGS) entry which is preliminary data.</text>
</comment>
<dbReference type="EMBL" id="BMYV01000001">
    <property type="protein sequence ID" value="GGX64166.1"/>
    <property type="molecule type" value="Genomic_DNA"/>
</dbReference>
<evidence type="ECO:0000256" key="5">
    <source>
        <dbReference type="ARBA" id="ARBA00023002"/>
    </source>
</evidence>
<dbReference type="InterPro" id="IPR050151">
    <property type="entry name" value="Class-I_Pyr_Nuc-Dis_Oxidored"/>
</dbReference>
<dbReference type="Pfam" id="PF02852">
    <property type="entry name" value="Pyr_redox_dim"/>
    <property type="match status" value="1"/>
</dbReference>
<evidence type="ECO:0000256" key="12">
    <source>
        <dbReference type="PIRSR" id="PIRSR000350-4"/>
    </source>
</evidence>
<gene>
    <name evidence="16" type="ORF">GCM10011309_12790</name>
</gene>
<organism evidence="16 17">
    <name type="scientific">Litorimonas cladophorae</name>
    <dbReference type="NCBI Taxonomy" id="1220491"/>
    <lineage>
        <taxon>Bacteria</taxon>
        <taxon>Pseudomonadati</taxon>
        <taxon>Pseudomonadota</taxon>
        <taxon>Alphaproteobacteria</taxon>
        <taxon>Maricaulales</taxon>
        <taxon>Robiginitomaculaceae</taxon>
    </lineage>
</organism>
<dbReference type="Pfam" id="PF07992">
    <property type="entry name" value="Pyr_redox_2"/>
    <property type="match status" value="1"/>
</dbReference>
<dbReference type="InterPro" id="IPR036188">
    <property type="entry name" value="FAD/NAD-bd_sf"/>
</dbReference>
<dbReference type="PIRSF" id="PIRSF000350">
    <property type="entry name" value="Mercury_reductase_MerA"/>
    <property type="match status" value="1"/>
</dbReference>
<dbReference type="GO" id="GO:0045333">
    <property type="term" value="P:cellular respiration"/>
    <property type="evidence" value="ECO:0007669"/>
    <property type="project" value="UniProtKB-ARBA"/>
</dbReference>
<dbReference type="SUPFAM" id="SSF51905">
    <property type="entry name" value="FAD/NAD(P)-binding domain"/>
    <property type="match status" value="1"/>
</dbReference>
<feature type="active site" description="Proton acceptor" evidence="10">
    <location>
        <position position="440"/>
    </location>
</feature>
<evidence type="ECO:0000313" key="17">
    <source>
        <dbReference type="Proteomes" id="UP000600865"/>
    </source>
</evidence>
<dbReference type="AlphaFoldDB" id="A0A918KID8"/>
<feature type="binding site" evidence="11">
    <location>
        <begin position="314"/>
        <end position="317"/>
    </location>
    <ligand>
        <name>FAD</name>
        <dbReference type="ChEBI" id="CHEBI:57692"/>
    </ligand>
</feature>
<dbReference type="Proteomes" id="UP000600865">
    <property type="component" value="Unassembled WGS sequence"/>
</dbReference>
<dbReference type="GO" id="GO:0004148">
    <property type="term" value="F:dihydrolipoyl dehydrogenase (NADH) activity"/>
    <property type="evidence" value="ECO:0007669"/>
    <property type="project" value="UniProtKB-EC"/>
</dbReference>
<dbReference type="GO" id="GO:0005737">
    <property type="term" value="C:cytoplasm"/>
    <property type="evidence" value="ECO:0007669"/>
    <property type="project" value="UniProtKB-ARBA"/>
</dbReference>
<evidence type="ECO:0000256" key="2">
    <source>
        <dbReference type="ARBA" id="ARBA00012608"/>
    </source>
</evidence>
<dbReference type="PRINTS" id="PR00411">
    <property type="entry name" value="PNDRDTASEI"/>
</dbReference>
<feature type="binding site" evidence="11">
    <location>
        <position position="115"/>
    </location>
    <ligand>
        <name>FAD</name>
        <dbReference type="ChEBI" id="CHEBI:57692"/>
    </ligand>
</feature>
<evidence type="ECO:0000256" key="13">
    <source>
        <dbReference type="RuleBase" id="RU003692"/>
    </source>
</evidence>
<dbReference type="PANTHER" id="PTHR22912">
    <property type="entry name" value="DISULFIDE OXIDOREDUCTASE"/>
    <property type="match status" value="1"/>
</dbReference>
<evidence type="ECO:0000256" key="6">
    <source>
        <dbReference type="ARBA" id="ARBA00023027"/>
    </source>
</evidence>
<protein>
    <recommendedName>
        <fullName evidence="2 13">Dihydrolipoyl dehydrogenase</fullName>
        <ecNumber evidence="2 13">1.8.1.4</ecNumber>
    </recommendedName>
</protein>
<proteinExistence type="inferred from homology"/>
<feature type="binding site" evidence="11">
    <location>
        <position position="268"/>
    </location>
    <ligand>
        <name>NAD(+)</name>
        <dbReference type="ChEBI" id="CHEBI:57540"/>
    </ligand>
</feature>
<dbReference type="InterPro" id="IPR004099">
    <property type="entry name" value="Pyr_nucl-diS_OxRdtase_dimer"/>
</dbReference>
<comment type="catalytic activity">
    <reaction evidence="9 13">
        <text>N(6)-[(R)-dihydrolipoyl]-L-lysyl-[protein] + NAD(+) = N(6)-[(R)-lipoyl]-L-lysyl-[protein] + NADH + H(+)</text>
        <dbReference type="Rhea" id="RHEA:15045"/>
        <dbReference type="Rhea" id="RHEA-COMP:10474"/>
        <dbReference type="Rhea" id="RHEA-COMP:10475"/>
        <dbReference type="ChEBI" id="CHEBI:15378"/>
        <dbReference type="ChEBI" id="CHEBI:57540"/>
        <dbReference type="ChEBI" id="CHEBI:57945"/>
        <dbReference type="ChEBI" id="CHEBI:83099"/>
        <dbReference type="ChEBI" id="CHEBI:83100"/>
        <dbReference type="EC" id="1.8.1.4"/>
    </reaction>
</comment>
<dbReference type="Gene3D" id="3.50.50.60">
    <property type="entry name" value="FAD/NAD(P)-binding domain"/>
    <property type="match status" value="2"/>
</dbReference>
<dbReference type="PRINTS" id="PR00368">
    <property type="entry name" value="FADPNR"/>
</dbReference>
<feature type="binding site" evidence="11">
    <location>
        <position position="308"/>
    </location>
    <ligand>
        <name>FAD</name>
        <dbReference type="ChEBI" id="CHEBI:57692"/>
    </ligand>
</feature>
<dbReference type="GO" id="GO:0006103">
    <property type="term" value="P:2-oxoglutarate metabolic process"/>
    <property type="evidence" value="ECO:0007669"/>
    <property type="project" value="TreeGrafter"/>
</dbReference>
<name>A0A918KID8_9PROT</name>
<dbReference type="InterPro" id="IPR001100">
    <property type="entry name" value="Pyr_nuc-diS_OxRdtase"/>
</dbReference>
<dbReference type="EC" id="1.8.1.4" evidence="2 13"/>
<dbReference type="PANTHER" id="PTHR22912:SF151">
    <property type="entry name" value="DIHYDROLIPOYL DEHYDROGENASE, MITOCHONDRIAL"/>
    <property type="match status" value="1"/>
</dbReference>
<keyword evidence="6 11" id="KW-0520">NAD</keyword>